<dbReference type="AlphaFoldDB" id="A0A819AY64"/>
<protein>
    <submittedName>
        <fullName evidence="1">Uncharacterized protein</fullName>
    </submittedName>
</protein>
<sequence length="139" mass="16329">MILICYVYRNPMFVCSAIVQVNGSSFIDDNYRTSATAYLRHRQISIIKCIEQHFTQFQDRMINDGQHITIFFTFLYANCSMDDTEFINIKFNFSLHSYFCNILICDDIASYRDNSSFHANLPLGQKIGFNVWTRETIFV</sequence>
<organism evidence="1 2">
    <name type="scientific">Rotaria sordida</name>
    <dbReference type="NCBI Taxonomy" id="392033"/>
    <lineage>
        <taxon>Eukaryota</taxon>
        <taxon>Metazoa</taxon>
        <taxon>Spiralia</taxon>
        <taxon>Gnathifera</taxon>
        <taxon>Rotifera</taxon>
        <taxon>Eurotatoria</taxon>
        <taxon>Bdelloidea</taxon>
        <taxon>Philodinida</taxon>
        <taxon>Philodinidae</taxon>
        <taxon>Rotaria</taxon>
    </lineage>
</organism>
<accession>A0A819AY64</accession>
<comment type="caution">
    <text evidence="1">The sequence shown here is derived from an EMBL/GenBank/DDBJ whole genome shotgun (WGS) entry which is preliminary data.</text>
</comment>
<evidence type="ECO:0000313" key="1">
    <source>
        <dbReference type="EMBL" id="CAF3784861.1"/>
    </source>
</evidence>
<evidence type="ECO:0000313" key="2">
    <source>
        <dbReference type="Proteomes" id="UP000663836"/>
    </source>
</evidence>
<dbReference type="Proteomes" id="UP000663836">
    <property type="component" value="Unassembled WGS sequence"/>
</dbReference>
<proteinExistence type="predicted"/>
<gene>
    <name evidence="1" type="ORF">JBS370_LOCUS14418</name>
</gene>
<name>A0A819AY64_9BILA</name>
<reference evidence="1" key="1">
    <citation type="submission" date="2021-02" db="EMBL/GenBank/DDBJ databases">
        <authorList>
            <person name="Nowell W R."/>
        </authorList>
    </citation>
    <scope>NUCLEOTIDE SEQUENCE</scope>
</reference>
<dbReference type="EMBL" id="CAJOBD010001298">
    <property type="protein sequence ID" value="CAF3784861.1"/>
    <property type="molecule type" value="Genomic_DNA"/>
</dbReference>